<organism evidence="13 14">
    <name type="scientific">Lignipirellula cremea</name>
    <dbReference type="NCBI Taxonomy" id="2528010"/>
    <lineage>
        <taxon>Bacteria</taxon>
        <taxon>Pseudomonadati</taxon>
        <taxon>Planctomycetota</taxon>
        <taxon>Planctomycetia</taxon>
        <taxon>Pirellulales</taxon>
        <taxon>Pirellulaceae</taxon>
        <taxon>Lignipirellula</taxon>
    </lineage>
</organism>
<dbReference type="PANTHER" id="PTHR43065:SF46">
    <property type="entry name" value="C4-DICARBOXYLATE TRANSPORT SENSOR PROTEIN DCTB"/>
    <property type="match status" value="1"/>
</dbReference>
<keyword evidence="5 13" id="KW-0808">Transferase</keyword>
<name>A0A518DLJ8_9BACT</name>
<evidence type="ECO:0000259" key="12">
    <source>
        <dbReference type="PROSITE" id="PS50885"/>
    </source>
</evidence>
<dbReference type="InterPro" id="IPR004358">
    <property type="entry name" value="Sig_transdc_His_kin-like_C"/>
</dbReference>
<dbReference type="EC" id="2.7.13.3" evidence="3"/>
<dbReference type="InterPro" id="IPR003594">
    <property type="entry name" value="HATPase_dom"/>
</dbReference>
<keyword evidence="4" id="KW-0597">Phosphoprotein</keyword>
<evidence type="ECO:0000259" key="11">
    <source>
        <dbReference type="PROSITE" id="PS50109"/>
    </source>
</evidence>
<dbReference type="CDD" id="cd00082">
    <property type="entry name" value="HisKA"/>
    <property type="match status" value="1"/>
</dbReference>
<dbReference type="PRINTS" id="PR00344">
    <property type="entry name" value="BCTRLSENSOR"/>
</dbReference>
<dbReference type="CDD" id="cd06225">
    <property type="entry name" value="HAMP"/>
    <property type="match status" value="1"/>
</dbReference>
<sequence>MFRCWSIRNKLLLGVGTLVLSVFILAFSGFRGGYAFRNLARNIGIRASELPLAADLAQKVGHLRVGLSRVRDSRGVRPFSAHDDTAAIDRQILRDNFHFSLLAVDEALRLYREQLQSGDADDPLIGDYGPELETVAQLENSLRNIRTINAHTDWMLNDIKVDALDDELEEMHQLSQALPTYLQKRMHNFAGEVRGQYRTWIGLTCITGVIAVLMLVSMVAFLYNSVFRPLAALIRESRKIARGDLKHRIHLHTQDEVSEVADAMNQMTAQFEAIRDDLDEQVKQRTKEVVRSEQLASVGFLAAGVAHEINNPLAAIAMCAESLEGRVQGIIQEDDALPDEEHNQEIVVLRKYLKCIQDEAFRCKKITESLLDYARMNEVERIETELAEVVQSVIDMLKHMGKCSDKSIEFESHAPVRVWANAQELKQVMVNLLTNGLDAVERGGAVHLKLSQAGGMAELTVEDNGCGMTPEVQQHLFEPFYTRRRDGQGTGLGLSITERIVADHGGKITAHSDGPQRGSRFKITLPLVNHEQKERYQAA</sequence>
<dbReference type="SMART" id="SM00387">
    <property type="entry name" value="HATPase_c"/>
    <property type="match status" value="1"/>
</dbReference>
<feature type="domain" description="Histidine kinase" evidence="11">
    <location>
        <begin position="304"/>
        <end position="529"/>
    </location>
</feature>
<evidence type="ECO:0000256" key="7">
    <source>
        <dbReference type="ARBA" id="ARBA00022777"/>
    </source>
</evidence>
<keyword evidence="8" id="KW-0067">ATP-binding</keyword>
<proteinExistence type="predicted"/>
<keyword evidence="7" id="KW-0418">Kinase</keyword>
<dbReference type="InterPro" id="IPR036097">
    <property type="entry name" value="HisK_dim/P_sf"/>
</dbReference>
<feature type="domain" description="HAMP" evidence="12">
    <location>
        <begin position="224"/>
        <end position="276"/>
    </location>
</feature>
<keyword evidence="9" id="KW-0902">Two-component regulatory system</keyword>
<feature type="transmembrane region" description="Helical" evidence="10">
    <location>
        <begin position="200"/>
        <end position="223"/>
    </location>
</feature>
<dbReference type="AlphaFoldDB" id="A0A518DLJ8"/>
<keyword evidence="10" id="KW-0472">Membrane</keyword>
<dbReference type="Pfam" id="PF00512">
    <property type="entry name" value="HisKA"/>
    <property type="match status" value="1"/>
</dbReference>
<dbReference type="GO" id="GO:0005524">
    <property type="term" value="F:ATP binding"/>
    <property type="evidence" value="ECO:0007669"/>
    <property type="project" value="UniProtKB-KW"/>
</dbReference>
<dbReference type="KEGG" id="lcre:Pla8534_04610"/>
<evidence type="ECO:0000256" key="2">
    <source>
        <dbReference type="ARBA" id="ARBA00004370"/>
    </source>
</evidence>
<dbReference type="PANTHER" id="PTHR43065">
    <property type="entry name" value="SENSOR HISTIDINE KINASE"/>
    <property type="match status" value="1"/>
</dbReference>
<dbReference type="SUPFAM" id="SSF47384">
    <property type="entry name" value="Homodimeric domain of signal transducing histidine kinase"/>
    <property type="match status" value="1"/>
</dbReference>
<dbReference type="InterPro" id="IPR003661">
    <property type="entry name" value="HisK_dim/P_dom"/>
</dbReference>
<dbReference type="SMART" id="SM00388">
    <property type="entry name" value="HisKA"/>
    <property type="match status" value="1"/>
</dbReference>
<dbReference type="EMBL" id="CP036433">
    <property type="protein sequence ID" value="QDU92713.1"/>
    <property type="molecule type" value="Genomic_DNA"/>
</dbReference>
<dbReference type="SMART" id="SM00304">
    <property type="entry name" value="HAMP"/>
    <property type="match status" value="1"/>
</dbReference>
<dbReference type="InterPro" id="IPR003660">
    <property type="entry name" value="HAMP_dom"/>
</dbReference>
<dbReference type="GO" id="GO:0000155">
    <property type="term" value="F:phosphorelay sensor kinase activity"/>
    <property type="evidence" value="ECO:0007669"/>
    <property type="project" value="InterPro"/>
</dbReference>
<evidence type="ECO:0000256" key="8">
    <source>
        <dbReference type="ARBA" id="ARBA00022840"/>
    </source>
</evidence>
<evidence type="ECO:0000256" key="3">
    <source>
        <dbReference type="ARBA" id="ARBA00012438"/>
    </source>
</evidence>
<keyword evidence="6" id="KW-0547">Nucleotide-binding</keyword>
<dbReference type="SUPFAM" id="SSF158472">
    <property type="entry name" value="HAMP domain-like"/>
    <property type="match status" value="1"/>
</dbReference>
<dbReference type="PROSITE" id="PS50109">
    <property type="entry name" value="HIS_KIN"/>
    <property type="match status" value="1"/>
</dbReference>
<evidence type="ECO:0000256" key="9">
    <source>
        <dbReference type="ARBA" id="ARBA00023012"/>
    </source>
</evidence>
<evidence type="ECO:0000256" key="6">
    <source>
        <dbReference type="ARBA" id="ARBA00022741"/>
    </source>
</evidence>
<dbReference type="Proteomes" id="UP000317648">
    <property type="component" value="Chromosome"/>
</dbReference>
<evidence type="ECO:0000256" key="4">
    <source>
        <dbReference type="ARBA" id="ARBA00022553"/>
    </source>
</evidence>
<reference evidence="13 14" key="1">
    <citation type="submission" date="2019-02" db="EMBL/GenBank/DDBJ databases">
        <title>Deep-cultivation of Planctomycetes and their phenomic and genomic characterization uncovers novel biology.</title>
        <authorList>
            <person name="Wiegand S."/>
            <person name="Jogler M."/>
            <person name="Boedeker C."/>
            <person name="Pinto D."/>
            <person name="Vollmers J."/>
            <person name="Rivas-Marin E."/>
            <person name="Kohn T."/>
            <person name="Peeters S.H."/>
            <person name="Heuer A."/>
            <person name="Rast P."/>
            <person name="Oberbeckmann S."/>
            <person name="Bunk B."/>
            <person name="Jeske O."/>
            <person name="Meyerdierks A."/>
            <person name="Storesund J.E."/>
            <person name="Kallscheuer N."/>
            <person name="Luecker S."/>
            <person name="Lage O.M."/>
            <person name="Pohl T."/>
            <person name="Merkel B.J."/>
            <person name="Hornburger P."/>
            <person name="Mueller R.-W."/>
            <person name="Bruemmer F."/>
            <person name="Labrenz M."/>
            <person name="Spormann A.M."/>
            <person name="Op den Camp H."/>
            <person name="Overmann J."/>
            <person name="Amann R."/>
            <person name="Jetten M.S.M."/>
            <person name="Mascher T."/>
            <person name="Medema M.H."/>
            <person name="Devos D.P."/>
            <person name="Kaster A.-K."/>
            <person name="Ovreas L."/>
            <person name="Rohde M."/>
            <person name="Galperin M.Y."/>
            <person name="Jogler C."/>
        </authorList>
    </citation>
    <scope>NUCLEOTIDE SEQUENCE [LARGE SCALE GENOMIC DNA]</scope>
    <source>
        <strain evidence="13 14">Pla85_3_4</strain>
    </source>
</reference>
<dbReference type="Gene3D" id="3.30.565.10">
    <property type="entry name" value="Histidine kinase-like ATPase, C-terminal domain"/>
    <property type="match status" value="1"/>
</dbReference>
<dbReference type="GO" id="GO:0016020">
    <property type="term" value="C:membrane"/>
    <property type="evidence" value="ECO:0007669"/>
    <property type="project" value="UniProtKB-SubCell"/>
</dbReference>
<dbReference type="InterPro" id="IPR005467">
    <property type="entry name" value="His_kinase_dom"/>
</dbReference>
<evidence type="ECO:0000313" key="13">
    <source>
        <dbReference type="EMBL" id="QDU92713.1"/>
    </source>
</evidence>
<comment type="subcellular location">
    <subcellularLocation>
        <location evidence="2">Membrane</location>
    </subcellularLocation>
</comment>
<dbReference type="PROSITE" id="PS50885">
    <property type="entry name" value="HAMP"/>
    <property type="match status" value="1"/>
</dbReference>
<evidence type="ECO:0000256" key="5">
    <source>
        <dbReference type="ARBA" id="ARBA00022679"/>
    </source>
</evidence>
<evidence type="ECO:0000313" key="14">
    <source>
        <dbReference type="Proteomes" id="UP000317648"/>
    </source>
</evidence>
<dbReference type="SUPFAM" id="SSF55874">
    <property type="entry name" value="ATPase domain of HSP90 chaperone/DNA topoisomerase II/histidine kinase"/>
    <property type="match status" value="1"/>
</dbReference>
<dbReference type="InterPro" id="IPR036890">
    <property type="entry name" value="HATPase_C_sf"/>
</dbReference>
<protein>
    <recommendedName>
        <fullName evidence="3">histidine kinase</fullName>
        <ecNumber evidence="3">2.7.13.3</ecNumber>
    </recommendedName>
</protein>
<dbReference type="Pfam" id="PF00672">
    <property type="entry name" value="HAMP"/>
    <property type="match status" value="1"/>
</dbReference>
<dbReference type="Pfam" id="PF02518">
    <property type="entry name" value="HATPase_c"/>
    <property type="match status" value="1"/>
</dbReference>
<keyword evidence="10" id="KW-1133">Transmembrane helix</keyword>
<dbReference type="RefSeq" id="WP_197442936.1">
    <property type="nucleotide sequence ID" value="NZ_CP036433.1"/>
</dbReference>
<keyword evidence="10" id="KW-0812">Transmembrane</keyword>
<gene>
    <name evidence="13" type="primary">dctB</name>
    <name evidence="13" type="ORF">Pla8534_04610</name>
</gene>
<dbReference type="CDD" id="cd00075">
    <property type="entry name" value="HATPase"/>
    <property type="match status" value="1"/>
</dbReference>
<dbReference type="Gene3D" id="6.10.340.10">
    <property type="match status" value="1"/>
</dbReference>
<keyword evidence="14" id="KW-1185">Reference proteome</keyword>
<comment type="catalytic activity">
    <reaction evidence="1">
        <text>ATP + protein L-histidine = ADP + protein N-phospho-L-histidine.</text>
        <dbReference type="EC" id="2.7.13.3"/>
    </reaction>
</comment>
<dbReference type="Gene3D" id="1.10.287.130">
    <property type="match status" value="1"/>
</dbReference>
<evidence type="ECO:0000256" key="10">
    <source>
        <dbReference type="SAM" id="Phobius"/>
    </source>
</evidence>
<accession>A0A518DLJ8</accession>
<evidence type="ECO:0000256" key="1">
    <source>
        <dbReference type="ARBA" id="ARBA00000085"/>
    </source>
</evidence>